<evidence type="ECO:0000259" key="11">
    <source>
        <dbReference type="PROSITE" id="PS50158"/>
    </source>
</evidence>
<evidence type="ECO:0000313" key="12">
    <source>
        <dbReference type="EMBL" id="GBP10002.1"/>
    </source>
</evidence>
<dbReference type="GO" id="GO:0071031">
    <property type="term" value="P:nuclear mRNA surveillance of mRNA 3'-end processing"/>
    <property type="evidence" value="ECO:0007669"/>
    <property type="project" value="TreeGrafter"/>
</dbReference>
<dbReference type="GO" id="GO:0071036">
    <property type="term" value="P:nuclear polyadenylation-dependent snoRNA catabolic process"/>
    <property type="evidence" value="ECO:0007669"/>
    <property type="project" value="TreeGrafter"/>
</dbReference>
<evidence type="ECO:0000256" key="9">
    <source>
        <dbReference type="PROSITE-ProRule" id="PRU00047"/>
    </source>
</evidence>
<dbReference type="AlphaFoldDB" id="A0A4C1T6G7"/>
<comment type="subcellular location">
    <subcellularLocation>
        <location evidence="1">Nucleus</location>
    </subcellularLocation>
</comment>
<evidence type="ECO:0000256" key="5">
    <source>
        <dbReference type="ARBA" id="ARBA00022833"/>
    </source>
</evidence>
<dbReference type="SUPFAM" id="SSF57756">
    <property type="entry name" value="Retrovirus zinc finger-like domains"/>
    <property type="match status" value="2"/>
</dbReference>
<dbReference type="Gene3D" id="4.10.60.10">
    <property type="entry name" value="Zinc finger, CCHC-type"/>
    <property type="match status" value="1"/>
</dbReference>
<dbReference type="InterPro" id="IPR051644">
    <property type="entry name" value="TRAMP_AT-DNA-binding"/>
</dbReference>
<dbReference type="GO" id="GO:0003723">
    <property type="term" value="F:RNA binding"/>
    <property type="evidence" value="ECO:0007669"/>
    <property type="project" value="TreeGrafter"/>
</dbReference>
<dbReference type="GO" id="GO:0071038">
    <property type="term" value="P:TRAMP-dependent tRNA surveillance pathway"/>
    <property type="evidence" value="ECO:0007669"/>
    <property type="project" value="TreeGrafter"/>
</dbReference>
<evidence type="ECO:0000256" key="8">
    <source>
        <dbReference type="ARBA" id="ARBA00043023"/>
    </source>
</evidence>
<dbReference type="GO" id="GO:0071037">
    <property type="term" value="P:nuclear polyadenylation-dependent snRNA catabolic process"/>
    <property type="evidence" value="ECO:0007669"/>
    <property type="project" value="TreeGrafter"/>
</dbReference>
<dbReference type="PANTHER" id="PTHR46543">
    <property type="entry name" value="ZINC FINGER CCHC DOMAIN-CONTAINING PROTEIN 7"/>
    <property type="match status" value="1"/>
</dbReference>
<dbReference type="GO" id="GO:0071039">
    <property type="term" value="P:nuclear polyadenylation-dependent CUT catabolic process"/>
    <property type="evidence" value="ECO:0007669"/>
    <property type="project" value="TreeGrafter"/>
</dbReference>
<keyword evidence="5" id="KW-0862">Zinc</keyword>
<keyword evidence="13" id="KW-1185">Reference proteome</keyword>
<gene>
    <name evidence="12" type="ORF">EVAR_70054_1</name>
</gene>
<feature type="compositionally biased region" description="Polar residues" evidence="10">
    <location>
        <begin position="548"/>
        <end position="561"/>
    </location>
</feature>
<evidence type="ECO:0000256" key="2">
    <source>
        <dbReference type="ARBA" id="ARBA00022723"/>
    </source>
</evidence>
<dbReference type="Proteomes" id="UP000299102">
    <property type="component" value="Unassembled WGS sequence"/>
</dbReference>
<proteinExistence type="predicted"/>
<evidence type="ECO:0000256" key="4">
    <source>
        <dbReference type="ARBA" id="ARBA00022771"/>
    </source>
</evidence>
<keyword evidence="2" id="KW-0479">Metal-binding</keyword>
<evidence type="ECO:0000313" key="13">
    <source>
        <dbReference type="Proteomes" id="UP000299102"/>
    </source>
</evidence>
<name>A0A4C1T6G7_EUMVA</name>
<dbReference type="SMART" id="SM00343">
    <property type="entry name" value="ZnF_C2HC"/>
    <property type="match status" value="4"/>
</dbReference>
<reference evidence="12 13" key="1">
    <citation type="journal article" date="2019" name="Commun. Biol.">
        <title>The bagworm genome reveals a unique fibroin gene that provides high tensile strength.</title>
        <authorList>
            <person name="Kono N."/>
            <person name="Nakamura H."/>
            <person name="Ohtoshi R."/>
            <person name="Tomita M."/>
            <person name="Numata K."/>
            <person name="Arakawa K."/>
        </authorList>
    </citation>
    <scope>NUCLEOTIDE SEQUENCE [LARGE SCALE GENOMIC DNA]</scope>
</reference>
<dbReference type="InterPro" id="IPR036875">
    <property type="entry name" value="Znf_CCHC_sf"/>
</dbReference>
<feature type="domain" description="CCHC-type" evidence="11">
    <location>
        <begin position="594"/>
        <end position="609"/>
    </location>
</feature>
<dbReference type="OrthoDB" id="8062108at2759"/>
<dbReference type="PANTHER" id="PTHR46543:SF1">
    <property type="entry name" value="ZINC FINGER CCHC DOMAIN-CONTAINING PROTEIN 7"/>
    <property type="match status" value="1"/>
</dbReference>
<dbReference type="Pfam" id="PF00098">
    <property type="entry name" value="zf-CCHC"/>
    <property type="match status" value="1"/>
</dbReference>
<sequence>MQTTACECSAKISEYSQKITRALLVATMEKWSRRHNIHMGLDMETKRRLLVVMDDMRRNWRKNRRIKPGSDRRIQGKIRDLEETKTLLEAQSKGLREQIKFTNQLLDEVNKGLSEKQFLKHLKQEQLIETKDNTIQRLHTALENARRELDIIHRSRSPTPSLNVELQEIGVPTITVTQESDTSYSEEEPALVLLEKLQTLITNARKAGSREKAVGVGKKTVEEFNKLIPVAQEILERRSPSPNQYIIPEVENQIIMPALSEVTKIVNDTVPAFFGTDGPDLHAEVSRFVQGCKMVESELLSGENNGLVQMVIQCLKLRLMGSAYSKIAQLQYGSVDALCNSIKKHYLKRRSADKLRELITTCKQSIKEPASKFGERLDALLSESLAVIEEEWPAGPGREAIVKDFRRITTRSFLKGLRDHAMKARFMGQEHEDLRDLIKIVENAEEIFEEPTHSINTMASAVPCRFCNKMGHEWNSCRDRLNTPYCNNCGEYGHEVGPRCKSTVKNNNICTFCRNKGHTRENCRKKLSTLYCRICRLNGHTENAFCKQQQNRQPTRNQINTRPEMPKDGPGRQFYRGPNNNRWTNPINFAPPTCFKCGQQGHFARNCQNYGNHSYTPDSRNYKHMRVLMVVEAWSITLKIPD</sequence>
<keyword evidence="3" id="KW-0677">Repeat</keyword>
<accession>A0A4C1T6G7</accession>
<dbReference type="GO" id="GO:0008270">
    <property type="term" value="F:zinc ion binding"/>
    <property type="evidence" value="ECO:0007669"/>
    <property type="project" value="UniProtKB-KW"/>
</dbReference>
<evidence type="ECO:0000256" key="10">
    <source>
        <dbReference type="SAM" id="MobiDB-lite"/>
    </source>
</evidence>
<keyword evidence="6" id="KW-0539">Nucleus</keyword>
<evidence type="ECO:0000256" key="3">
    <source>
        <dbReference type="ARBA" id="ARBA00022737"/>
    </source>
</evidence>
<dbReference type="EMBL" id="BGZK01004620">
    <property type="protein sequence ID" value="GBP10002.1"/>
    <property type="molecule type" value="Genomic_DNA"/>
</dbReference>
<dbReference type="InterPro" id="IPR001878">
    <property type="entry name" value="Znf_CCHC"/>
</dbReference>
<protein>
    <recommendedName>
        <fullName evidence="7">Zinc finger CCHC domain-containing protein 7</fullName>
    </recommendedName>
    <alternativeName>
        <fullName evidence="8">TRAMP-like complex RNA-binding factor ZCCHC7</fullName>
    </alternativeName>
</protein>
<keyword evidence="4 9" id="KW-0863">Zinc-finger</keyword>
<evidence type="ECO:0000256" key="6">
    <source>
        <dbReference type="ARBA" id="ARBA00023242"/>
    </source>
</evidence>
<organism evidence="12 13">
    <name type="scientific">Eumeta variegata</name>
    <name type="common">Bagworm moth</name>
    <name type="synonym">Eumeta japonica</name>
    <dbReference type="NCBI Taxonomy" id="151549"/>
    <lineage>
        <taxon>Eukaryota</taxon>
        <taxon>Metazoa</taxon>
        <taxon>Ecdysozoa</taxon>
        <taxon>Arthropoda</taxon>
        <taxon>Hexapoda</taxon>
        <taxon>Insecta</taxon>
        <taxon>Pterygota</taxon>
        <taxon>Neoptera</taxon>
        <taxon>Endopterygota</taxon>
        <taxon>Lepidoptera</taxon>
        <taxon>Glossata</taxon>
        <taxon>Ditrysia</taxon>
        <taxon>Tineoidea</taxon>
        <taxon>Psychidae</taxon>
        <taxon>Oiketicinae</taxon>
        <taxon>Eumeta</taxon>
    </lineage>
</organism>
<evidence type="ECO:0000256" key="1">
    <source>
        <dbReference type="ARBA" id="ARBA00004123"/>
    </source>
</evidence>
<dbReference type="GO" id="GO:0071035">
    <property type="term" value="P:nuclear polyadenylation-dependent rRNA catabolic process"/>
    <property type="evidence" value="ECO:0007669"/>
    <property type="project" value="TreeGrafter"/>
</dbReference>
<dbReference type="PROSITE" id="PS50158">
    <property type="entry name" value="ZF_CCHC"/>
    <property type="match status" value="1"/>
</dbReference>
<evidence type="ECO:0000256" key="7">
    <source>
        <dbReference type="ARBA" id="ARBA00041190"/>
    </source>
</evidence>
<dbReference type="GO" id="GO:0031499">
    <property type="term" value="C:TRAMP complex"/>
    <property type="evidence" value="ECO:0007669"/>
    <property type="project" value="TreeGrafter"/>
</dbReference>
<comment type="caution">
    <text evidence="12">The sequence shown here is derived from an EMBL/GenBank/DDBJ whole genome shotgun (WGS) entry which is preliminary data.</text>
</comment>
<feature type="region of interest" description="Disordered" evidence="10">
    <location>
        <begin position="548"/>
        <end position="572"/>
    </location>
</feature>